<accession>A0A336LCV9</accession>
<evidence type="ECO:0000313" key="2">
    <source>
        <dbReference type="EMBL" id="SSX14617.1"/>
    </source>
</evidence>
<sequence length="241" mass="28006">MLFVHTRLRKDGTNVNVEKLALKVRGPNYFHQEHPTTYYKVELMKALRLDDLNAMYKSMFGHKNIPLINTKRYVSEGMLTNKQYLPVTKLAWNYAIVNDEANLENFDLLQEDIMELGVDNLEIYTGSAGTLSWKAQNGEQVDVYLKTNKFPVPKYLWTVVKSGQKVVAFAIFNKNNVSDRDLQKDSFCSSKCEEISWIRNLKAEKQYKKVENGYLLCCEFNEFRRTITEMPNLSGTLELFT</sequence>
<organism evidence="2">
    <name type="scientific">Culicoides sonorensis</name>
    <name type="common">Biting midge</name>
    <dbReference type="NCBI Taxonomy" id="179676"/>
    <lineage>
        <taxon>Eukaryota</taxon>
        <taxon>Metazoa</taxon>
        <taxon>Ecdysozoa</taxon>
        <taxon>Arthropoda</taxon>
        <taxon>Hexapoda</taxon>
        <taxon>Insecta</taxon>
        <taxon>Pterygota</taxon>
        <taxon>Neoptera</taxon>
        <taxon>Endopterygota</taxon>
        <taxon>Diptera</taxon>
        <taxon>Nematocera</taxon>
        <taxon>Chironomoidea</taxon>
        <taxon>Ceratopogonidae</taxon>
        <taxon>Ceratopogoninae</taxon>
        <taxon>Culicoides</taxon>
        <taxon>Monoculicoides</taxon>
    </lineage>
</organism>
<dbReference type="VEuPathDB" id="VectorBase:CSON007058"/>
<reference evidence="3" key="2">
    <citation type="submission" date="2018-07" db="EMBL/GenBank/DDBJ databases">
        <authorList>
            <person name="Quirk P.G."/>
            <person name="Krulwich T.A."/>
        </authorList>
    </citation>
    <scope>NUCLEOTIDE SEQUENCE</scope>
</reference>
<evidence type="ECO:0000313" key="1">
    <source>
        <dbReference type="EMBL" id="SSX14470.1"/>
    </source>
</evidence>
<protein>
    <submittedName>
        <fullName evidence="1">CSON007058 protein</fullName>
    </submittedName>
    <submittedName>
        <fullName evidence="2">CSON007243 protein</fullName>
    </submittedName>
</protein>
<proteinExistence type="predicted"/>
<dbReference type="EMBL" id="UFQS01002753">
    <property type="protein sequence ID" value="SSX14617.1"/>
    <property type="molecule type" value="Genomic_DNA"/>
</dbReference>
<dbReference type="EMBL" id="UFQT01002655">
    <property type="protein sequence ID" value="SSX33876.1"/>
    <property type="molecule type" value="Genomic_DNA"/>
</dbReference>
<dbReference type="VEuPathDB" id="VectorBase:CSON007243"/>
<dbReference type="InterPro" id="IPR044925">
    <property type="entry name" value="His-Me_finger_sf"/>
</dbReference>
<reference evidence="2" key="1">
    <citation type="submission" date="2018-04" db="EMBL/GenBank/DDBJ databases">
        <authorList>
            <person name="Go L.Y."/>
            <person name="Mitchell J.A."/>
        </authorList>
    </citation>
    <scope>NUCLEOTIDE SEQUENCE</scope>
    <source>
        <tissue evidence="2">Whole organism</tissue>
    </source>
</reference>
<gene>
    <name evidence="2" type="primary">CSON007243</name>
    <name evidence="1" type="synonym">CSON007058</name>
</gene>
<dbReference type="SUPFAM" id="SSF54060">
    <property type="entry name" value="His-Me finger endonucleases"/>
    <property type="match status" value="1"/>
</dbReference>
<evidence type="ECO:0000313" key="3">
    <source>
        <dbReference type="EMBL" id="SSX33876.1"/>
    </source>
</evidence>
<dbReference type="EMBL" id="UFQT01002753">
    <property type="protein sequence ID" value="SSX34014.1"/>
    <property type="molecule type" value="Genomic_DNA"/>
</dbReference>
<dbReference type="EMBL" id="UFQS01002655">
    <property type="protein sequence ID" value="SSX14470.1"/>
    <property type="molecule type" value="Genomic_DNA"/>
</dbReference>
<dbReference type="AlphaFoldDB" id="A0A336LCV9"/>
<name>A0A336LCV9_CULSO</name>